<name>A0A0S6VUI9_9BACT</name>
<keyword evidence="2" id="KW-1185">Reference proteome</keyword>
<dbReference type="HOGENOM" id="CLU_041125_5_1_0"/>
<dbReference type="AlphaFoldDB" id="A0A0S6VUI9"/>
<dbReference type="InterPro" id="IPR009057">
    <property type="entry name" value="Homeodomain-like_sf"/>
</dbReference>
<reference evidence="1" key="1">
    <citation type="journal article" date="2015" name="PeerJ">
        <title>First genomic representation of candidate bacterial phylum KSB3 points to enhanced environmental sensing as a trigger of wastewater bulking.</title>
        <authorList>
            <person name="Sekiguchi Y."/>
            <person name="Ohashi A."/>
            <person name="Parks D.H."/>
            <person name="Yamauchi T."/>
            <person name="Tyson G.W."/>
            <person name="Hugenholtz P."/>
        </authorList>
    </citation>
    <scope>NUCLEOTIDE SEQUENCE [LARGE SCALE GENOMIC DNA]</scope>
</reference>
<dbReference type="SUPFAM" id="SSF46689">
    <property type="entry name" value="Homeodomain-like"/>
    <property type="match status" value="1"/>
</dbReference>
<evidence type="ECO:0000313" key="1">
    <source>
        <dbReference type="EMBL" id="GAK49700.1"/>
    </source>
</evidence>
<dbReference type="STRING" id="1499966.U14_00923"/>
<organism evidence="1">
    <name type="scientific">Candidatus Moduliflexus flocculans</name>
    <dbReference type="NCBI Taxonomy" id="1499966"/>
    <lineage>
        <taxon>Bacteria</taxon>
        <taxon>Candidatus Moduliflexota</taxon>
        <taxon>Candidatus Moduliflexia</taxon>
        <taxon>Candidatus Moduliflexales</taxon>
        <taxon>Candidatus Moduliflexaceae</taxon>
    </lineage>
</organism>
<protein>
    <submittedName>
        <fullName evidence="1">Transposase</fullName>
    </submittedName>
</protein>
<proteinExistence type="predicted"/>
<accession>A0A0S6VUI9</accession>
<sequence length="143" mass="15872">MNQTTYRIHLPHEDIQHLHRFTTTGAHSARAIRRARILLLADEGASDPAIAEDVGVCLTTVFLTRRRYCQEGLEAVLTERARPGQPRKLSGHGEARLTALACSDPPEGHARWTMTLLADRLVELQVVEAISAATVQRTLKKTT</sequence>
<dbReference type="Pfam" id="PF13565">
    <property type="entry name" value="HTH_32"/>
    <property type="match status" value="1"/>
</dbReference>
<evidence type="ECO:0000313" key="2">
    <source>
        <dbReference type="Proteomes" id="UP000030700"/>
    </source>
</evidence>
<dbReference type="Proteomes" id="UP000030700">
    <property type="component" value="Unassembled WGS sequence"/>
</dbReference>
<dbReference type="EMBL" id="DF820455">
    <property type="protein sequence ID" value="GAK49700.1"/>
    <property type="molecule type" value="Genomic_DNA"/>
</dbReference>
<gene>
    <name evidence="1" type="ORF">U14_00923</name>
</gene>